<dbReference type="InterPro" id="IPR032710">
    <property type="entry name" value="NTF2-like_dom_sf"/>
</dbReference>
<dbReference type="Proteomes" id="UP001597286">
    <property type="component" value="Unassembled WGS sequence"/>
</dbReference>
<name>A0ABW4P987_9NOCA</name>
<accession>A0ABW4P987</accession>
<evidence type="ECO:0000313" key="3">
    <source>
        <dbReference type="Proteomes" id="UP001597286"/>
    </source>
</evidence>
<comment type="caution">
    <text evidence="2">The sequence shown here is derived from an EMBL/GenBank/DDBJ whole genome shotgun (WGS) entry which is preliminary data.</text>
</comment>
<dbReference type="RefSeq" id="WP_378486871.1">
    <property type="nucleotide sequence ID" value="NZ_JBHUFB010000013.1"/>
</dbReference>
<dbReference type="Gene3D" id="3.10.450.50">
    <property type="match status" value="1"/>
</dbReference>
<gene>
    <name evidence="2" type="ORF">ACFSJG_18500</name>
</gene>
<proteinExistence type="predicted"/>
<dbReference type="Pfam" id="PF13577">
    <property type="entry name" value="SnoaL_4"/>
    <property type="match status" value="1"/>
</dbReference>
<dbReference type="InterPro" id="IPR037401">
    <property type="entry name" value="SnoaL-like"/>
</dbReference>
<reference evidence="3" key="1">
    <citation type="journal article" date="2019" name="Int. J. Syst. Evol. Microbiol.">
        <title>The Global Catalogue of Microorganisms (GCM) 10K type strain sequencing project: providing services to taxonomists for standard genome sequencing and annotation.</title>
        <authorList>
            <consortium name="The Broad Institute Genomics Platform"/>
            <consortium name="The Broad Institute Genome Sequencing Center for Infectious Disease"/>
            <person name="Wu L."/>
            <person name="Ma J."/>
        </authorList>
    </citation>
    <scope>NUCLEOTIDE SEQUENCE [LARGE SCALE GENOMIC DNA]</scope>
    <source>
        <strain evidence="3">DT72</strain>
    </source>
</reference>
<feature type="domain" description="SnoaL-like" evidence="1">
    <location>
        <begin position="10"/>
        <end position="141"/>
    </location>
</feature>
<dbReference type="SUPFAM" id="SSF54427">
    <property type="entry name" value="NTF2-like"/>
    <property type="match status" value="1"/>
</dbReference>
<dbReference type="EMBL" id="JBHUFB010000013">
    <property type="protein sequence ID" value="MFD1814212.1"/>
    <property type="molecule type" value="Genomic_DNA"/>
</dbReference>
<protein>
    <submittedName>
        <fullName evidence="2">Nuclear transport factor 2 family protein</fullName>
    </submittedName>
</protein>
<organism evidence="2 3">
    <name type="scientific">Rhodococcus gannanensis</name>
    <dbReference type="NCBI Taxonomy" id="1960308"/>
    <lineage>
        <taxon>Bacteria</taxon>
        <taxon>Bacillati</taxon>
        <taxon>Actinomycetota</taxon>
        <taxon>Actinomycetes</taxon>
        <taxon>Mycobacteriales</taxon>
        <taxon>Nocardiaceae</taxon>
        <taxon>Rhodococcus</taxon>
    </lineage>
</organism>
<sequence>MDSDLARRLERLEQVEAIKALKHGYWRACDAKDPKAFRDSFVREGARIDYGRLGAFDDAAPMAEIFTRVALHQVDGRHVIFDMHHGVHPEITLTGTDTATGRWTLRFRQINLIDNTEKLMTGEYDDEYVVEDGRWKMSKCRFTETWAMVRPLPEGTTVTPGEFAEVTQ</sequence>
<evidence type="ECO:0000313" key="2">
    <source>
        <dbReference type="EMBL" id="MFD1814212.1"/>
    </source>
</evidence>
<keyword evidence="3" id="KW-1185">Reference proteome</keyword>
<evidence type="ECO:0000259" key="1">
    <source>
        <dbReference type="Pfam" id="PF13577"/>
    </source>
</evidence>